<dbReference type="EMBL" id="JALLKP010000005">
    <property type="protein sequence ID" value="KAK2195124.1"/>
    <property type="molecule type" value="Genomic_DNA"/>
</dbReference>
<dbReference type="InterPro" id="IPR010297">
    <property type="entry name" value="DUF900_hydrolase"/>
</dbReference>
<dbReference type="EMBL" id="JALLKP010000068">
    <property type="protein sequence ID" value="KAK2194661.1"/>
    <property type="molecule type" value="Genomic_DNA"/>
</dbReference>
<gene>
    <name evidence="4" type="ORF">BdWA1_003426</name>
    <name evidence="3" type="ORF">BdWA1_003761</name>
    <name evidence="2" type="ORF">BdWA1_003867</name>
</gene>
<reference evidence="4" key="1">
    <citation type="journal article" date="2023" name="Nat. Microbiol.">
        <title>Babesia duncani multi-omics identifies virulence factors and drug targets.</title>
        <authorList>
            <person name="Singh P."/>
            <person name="Lonardi S."/>
            <person name="Liang Q."/>
            <person name="Vydyam P."/>
            <person name="Khabirova E."/>
            <person name="Fang T."/>
            <person name="Gihaz S."/>
            <person name="Thekkiniath J."/>
            <person name="Munshi M."/>
            <person name="Abel S."/>
            <person name="Ciampossin L."/>
            <person name="Batugedara G."/>
            <person name="Gupta M."/>
            <person name="Lu X.M."/>
            <person name="Lenz T."/>
            <person name="Chakravarty S."/>
            <person name="Cornillot E."/>
            <person name="Hu Y."/>
            <person name="Ma W."/>
            <person name="Gonzalez L.M."/>
            <person name="Sanchez S."/>
            <person name="Estrada K."/>
            <person name="Sanchez-Flores A."/>
            <person name="Montero E."/>
            <person name="Harb O.S."/>
            <person name="Le Roch K.G."/>
            <person name="Mamoun C.B."/>
        </authorList>
    </citation>
    <scope>NUCLEOTIDE SEQUENCE</scope>
    <source>
        <strain evidence="4">WA1</strain>
    </source>
</reference>
<dbReference type="EMBL" id="JALLKP010000048">
    <property type="protein sequence ID" value="KAK2194771.1"/>
    <property type="molecule type" value="Genomic_DNA"/>
</dbReference>
<keyword evidence="1" id="KW-0472">Membrane</keyword>
<sequence length="954" mass="110641">MDWPFLCMNGVPMAEKCENPVTNEEMGNNNNGMNNLRKHVYENETEASESASYDNKADKKTIVKSAPEKCTNPLMLANAAMQDTLHYMKYRERLRWYNGEYRKSTYVECMAHIICVFSMILLFDWASRHFETLDPEIKVQGISWFDYYMRNPNDLMYILFGFTLFISSTMLYVCAHPVIYFYIVILSKMTFILYLLMYPFLMVYNHTCNIHASHETKETPLKMIFNARAYKIWGPFYYDTLILTIYSILVLLYNIWASFYWYISPHLLFKTLCDELKSYKVVYMEKVSFDVPNYYVEKSNANSVEMEGYHIKIAKCNALNVFNRLINNIITRFSSKHGYSKNDMYQYIGQVNSKFKPNGFGYWRGTLPQGEMLIGCWENGLPLGPFKSRELKSGSGFTNCLIGWMENGNIHKSLSLGVASIECCVNGSFFRSFPRAMLYRSEFFNDNNVDEESDGILKHLGKVPNEEITEYVTNKRVVMRLYKVTNDIVQYTYGKTSKSLVQNLKKIFNHKVSTSTLMEKIKYNKQNKTDICFGKICDQIGGILQALSTSSPNFVSYDINELHISLDPSAGLHIRGYVPLNYEHGADSVTIKVGEVPTITEGNFNNLPHCLSGPHTKHQLLTQGWGRKQDMGYLEVLIYIHGFCVTSENAMRVMGQVIAFGNYPDYIKPFVFSWPSGNSVTHIKMALSNSVSAEIRARFVLMLQSLVKNGVSDIHVITHSMGTKMFLDAFIEIINSQKTSNLFISLEKSNQEKGARNIGQLRLLTLTMFNPEYCLETFKRSTFKQIRQYCDHITIYSDLNDRILWITETLTRKRRLGRAVYEVFFNQKEIDVENSGSSSLKYSLKKEETTVTTLGSIMMPFYQLDSNLQNTDSDDQVHWLDLDVIDTTWLESNVHATRHSYWFINREIAEDLRELIVCRKRARQRMSRLDRSIGNVWVYRIAPTNFTTIYKHRF</sequence>
<dbReference type="AlphaFoldDB" id="A0AAD9PI44"/>
<feature type="transmembrane region" description="Helical" evidence="1">
    <location>
        <begin position="236"/>
        <end position="263"/>
    </location>
</feature>
<comment type="caution">
    <text evidence="4">The sequence shown here is derived from an EMBL/GenBank/DDBJ whole genome shotgun (WGS) entry which is preliminary data.</text>
</comment>
<dbReference type="Pfam" id="PF05990">
    <property type="entry name" value="DUF900"/>
    <property type="match status" value="1"/>
</dbReference>
<evidence type="ECO:0000313" key="2">
    <source>
        <dbReference type="EMBL" id="KAK2194661.1"/>
    </source>
</evidence>
<protein>
    <submittedName>
        <fullName evidence="4">Uncharacterized protein</fullName>
    </submittedName>
</protein>
<keyword evidence="1" id="KW-1133">Transmembrane helix</keyword>
<accession>A0AAD9PI44</accession>
<dbReference type="Proteomes" id="UP001214638">
    <property type="component" value="Unassembled WGS sequence"/>
</dbReference>
<organism evidence="4 5">
    <name type="scientific">Babesia duncani</name>
    <dbReference type="NCBI Taxonomy" id="323732"/>
    <lineage>
        <taxon>Eukaryota</taxon>
        <taxon>Sar</taxon>
        <taxon>Alveolata</taxon>
        <taxon>Apicomplexa</taxon>
        <taxon>Aconoidasida</taxon>
        <taxon>Piroplasmida</taxon>
        <taxon>Babesiidae</taxon>
        <taxon>Babesia</taxon>
    </lineage>
</organism>
<feature type="transmembrane region" description="Helical" evidence="1">
    <location>
        <begin position="179"/>
        <end position="201"/>
    </location>
</feature>
<dbReference type="PANTHER" id="PTHR36513">
    <property type="entry name" value="ABC TRANSMEMBRANE TYPE-1 DOMAIN-CONTAINING PROTEIN"/>
    <property type="match status" value="1"/>
</dbReference>
<evidence type="ECO:0000313" key="5">
    <source>
        <dbReference type="Proteomes" id="UP001214638"/>
    </source>
</evidence>
<dbReference type="RefSeq" id="XP_067801967.1">
    <property type="nucleotide sequence ID" value="XM_067948436.1"/>
</dbReference>
<keyword evidence="5" id="KW-1185">Reference proteome</keyword>
<dbReference type="GeneID" id="94337723"/>
<evidence type="ECO:0000256" key="1">
    <source>
        <dbReference type="SAM" id="Phobius"/>
    </source>
</evidence>
<keyword evidence="1" id="KW-0812">Transmembrane</keyword>
<proteinExistence type="predicted"/>
<evidence type="ECO:0000313" key="4">
    <source>
        <dbReference type="EMBL" id="KAK2195124.1"/>
    </source>
</evidence>
<name>A0AAD9PI44_9APIC</name>
<feature type="transmembrane region" description="Helical" evidence="1">
    <location>
        <begin position="155"/>
        <end position="173"/>
    </location>
</feature>
<dbReference type="KEGG" id="bdw:94337723"/>
<evidence type="ECO:0000313" key="3">
    <source>
        <dbReference type="EMBL" id="KAK2194771.1"/>
    </source>
</evidence>
<dbReference type="PANTHER" id="PTHR36513:SF1">
    <property type="entry name" value="TRANSMEMBRANE PROTEIN"/>
    <property type="match status" value="1"/>
</dbReference>